<dbReference type="EMBL" id="VSRR010002388">
    <property type="protein sequence ID" value="MPC31204.1"/>
    <property type="molecule type" value="Genomic_DNA"/>
</dbReference>
<accession>A0A5B7EEV4</accession>
<sequence>MVMGQANQSAAATVNTTHGRLEALTPTVWMTMATNMEKLLPSQTYKIFHVIQTLLVQQKKISKDQVQTMILVLFCTSWVRSFPKHIVTPIFAETVYKVVSARKSTRANLTSEQFK</sequence>
<keyword evidence="2" id="KW-1185">Reference proteome</keyword>
<reference evidence="1 2" key="1">
    <citation type="submission" date="2019-05" db="EMBL/GenBank/DDBJ databases">
        <title>Another draft genome of Portunus trituberculatus and its Hox gene families provides insights of decapod evolution.</title>
        <authorList>
            <person name="Jeong J.-H."/>
            <person name="Song I."/>
            <person name="Kim S."/>
            <person name="Choi T."/>
            <person name="Kim D."/>
            <person name="Ryu S."/>
            <person name="Kim W."/>
        </authorList>
    </citation>
    <scope>NUCLEOTIDE SEQUENCE [LARGE SCALE GENOMIC DNA]</scope>
    <source>
        <tissue evidence="1">Muscle</tissue>
    </source>
</reference>
<dbReference type="AlphaFoldDB" id="A0A5B7EEV4"/>
<comment type="caution">
    <text evidence="1">The sequence shown here is derived from an EMBL/GenBank/DDBJ whole genome shotgun (WGS) entry which is preliminary data.</text>
</comment>
<evidence type="ECO:0000313" key="2">
    <source>
        <dbReference type="Proteomes" id="UP000324222"/>
    </source>
</evidence>
<evidence type="ECO:0000313" key="1">
    <source>
        <dbReference type="EMBL" id="MPC31204.1"/>
    </source>
</evidence>
<gene>
    <name evidence="1" type="ORF">E2C01_024487</name>
</gene>
<proteinExistence type="predicted"/>
<name>A0A5B7EEV4_PORTR</name>
<protein>
    <submittedName>
        <fullName evidence="1">Uncharacterized protein</fullName>
    </submittedName>
</protein>
<organism evidence="1 2">
    <name type="scientific">Portunus trituberculatus</name>
    <name type="common">Swimming crab</name>
    <name type="synonym">Neptunus trituberculatus</name>
    <dbReference type="NCBI Taxonomy" id="210409"/>
    <lineage>
        <taxon>Eukaryota</taxon>
        <taxon>Metazoa</taxon>
        <taxon>Ecdysozoa</taxon>
        <taxon>Arthropoda</taxon>
        <taxon>Crustacea</taxon>
        <taxon>Multicrustacea</taxon>
        <taxon>Malacostraca</taxon>
        <taxon>Eumalacostraca</taxon>
        <taxon>Eucarida</taxon>
        <taxon>Decapoda</taxon>
        <taxon>Pleocyemata</taxon>
        <taxon>Brachyura</taxon>
        <taxon>Eubrachyura</taxon>
        <taxon>Portunoidea</taxon>
        <taxon>Portunidae</taxon>
        <taxon>Portuninae</taxon>
        <taxon>Portunus</taxon>
    </lineage>
</organism>
<dbReference type="Proteomes" id="UP000324222">
    <property type="component" value="Unassembled WGS sequence"/>
</dbReference>